<sequence length="191" mass="21978">MTEEAQISQPEKSGRREIYIALIGVLGMCVTGFFSNLDKVFPEENVVTSVYSGYQPSSDAKTEVAYLLHITGAEAQMKQQQQQLFEIQKKQFSELLEGDPEILDKMYAIIDDELPKFNDKIFDVTLDIQSQHFTIQEIQELNKFYSTPIMKEYIRRQPAVLKTMMDEILPIALEFQSVVQERLGKEILSDL</sequence>
<dbReference type="InterPro" id="IPR018637">
    <property type="entry name" value="DUF2059"/>
</dbReference>
<dbReference type="AlphaFoldDB" id="A0A2A4MQT0"/>
<gene>
    <name evidence="2" type="ORF">COC19_02945</name>
</gene>
<dbReference type="EMBL" id="NVQR01000040">
    <property type="protein sequence ID" value="PCH62411.1"/>
    <property type="molecule type" value="Genomic_DNA"/>
</dbReference>
<evidence type="ECO:0000313" key="3">
    <source>
        <dbReference type="Proteomes" id="UP000218172"/>
    </source>
</evidence>
<dbReference type="Pfam" id="PF09832">
    <property type="entry name" value="DUF2059"/>
    <property type="match status" value="1"/>
</dbReference>
<reference evidence="3" key="1">
    <citation type="submission" date="2017-08" db="EMBL/GenBank/DDBJ databases">
        <title>A dynamic microbial community with high functional redundancy inhabits the cold, oxic subseafloor aquifer.</title>
        <authorList>
            <person name="Tully B.J."/>
            <person name="Wheat C.G."/>
            <person name="Glazer B.T."/>
            <person name="Huber J.A."/>
        </authorList>
    </citation>
    <scope>NUCLEOTIDE SEQUENCE [LARGE SCALE GENOMIC DNA]</scope>
</reference>
<evidence type="ECO:0000313" key="2">
    <source>
        <dbReference type="EMBL" id="PCH62411.1"/>
    </source>
</evidence>
<feature type="domain" description="DUF2059" evidence="1">
    <location>
        <begin position="120"/>
        <end position="168"/>
    </location>
</feature>
<accession>A0A2A4MQT0</accession>
<organism evidence="2 3">
    <name type="scientific">SAR86 cluster bacterium</name>
    <dbReference type="NCBI Taxonomy" id="2030880"/>
    <lineage>
        <taxon>Bacteria</taxon>
        <taxon>Pseudomonadati</taxon>
        <taxon>Pseudomonadota</taxon>
        <taxon>Gammaproteobacteria</taxon>
        <taxon>SAR86 cluster</taxon>
    </lineage>
</organism>
<protein>
    <recommendedName>
        <fullName evidence="1">DUF2059 domain-containing protein</fullName>
    </recommendedName>
</protein>
<proteinExistence type="predicted"/>
<dbReference type="Proteomes" id="UP000218172">
    <property type="component" value="Unassembled WGS sequence"/>
</dbReference>
<evidence type="ECO:0000259" key="1">
    <source>
        <dbReference type="Pfam" id="PF09832"/>
    </source>
</evidence>
<name>A0A2A4MQT0_9GAMM</name>
<comment type="caution">
    <text evidence="2">The sequence shown here is derived from an EMBL/GenBank/DDBJ whole genome shotgun (WGS) entry which is preliminary data.</text>
</comment>